<evidence type="ECO:0000313" key="3">
    <source>
        <dbReference type="Proteomes" id="UP001183410"/>
    </source>
</evidence>
<dbReference type="PANTHER" id="PTHR13847">
    <property type="entry name" value="SARCOSINE DEHYDROGENASE-RELATED"/>
    <property type="match status" value="1"/>
</dbReference>
<dbReference type="RefSeq" id="WP_311668935.1">
    <property type="nucleotide sequence ID" value="NZ_JAVREO010000013.1"/>
</dbReference>
<gene>
    <name evidence="2" type="ORF">RM844_21395</name>
</gene>
<dbReference type="Gene3D" id="3.30.9.10">
    <property type="entry name" value="D-Amino Acid Oxidase, subunit A, domain 2"/>
    <property type="match status" value="1"/>
</dbReference>
<dbReference type="InterPro" id="IPR036188">
    <property type="entry name" value="FAD/NAD-bd_sf"/>
</dbReference>
<reference evidence="3" key="1">
    <citation type="submission" date="2023-07" db="EMBL/GenBank/DDBJ databases">
        <title>30 novel species of actinomycetes from the DSMZ collection.</title>
        <authorList>
            <person name="Nouioui I."/>
        </authorList>
    </citation>
    <scope>NUCLEOTIDE SEQUENCE [LARGE SCALE GENOMIC DNA]</scope>
    <source>
        <strain evidence="3">DSM 44915</strain>
    </source>
</reference>
<dbReference type="GO" id="GO:0016491">
    <property type="term" value="F:oxidoreductase activity"/>
    <property type="evidence" value="ECO:0007669"/>
    <property type="project" value="UniProtKB-KW"/>
</dbReference>
<evidence type="ECO:0000313" key="2">
    <source>
        <dbReference type="EMBL" id="MDT0268847.1"/>
    </source>
</evidence>
<keyword evidence="3" id="KW-1185">Reference proteome</keyword>
<name>A0ABU2JV49_9ACTN</name>
<organism evidence="2 3">
    <name type="scientific">Streptomyces chisholmiae</name>
    <dbReference type="NCBI Taxonomy" id="3075540"/>
    <lineage>
        <taxon>Bacteria</taxon>
        <taxon>Bacillati</taxon>
        <taxon>Actinomycetota</taxon>
        <taxon>Actinomycetes</taxon>
        <taxon>Kitasatosporales</taxon>
        <taxon>Streptomycetaceae</taxon>
        <taxon>Streptomyces</taxon>
    </lineage>
</organism>
<keyword evidence="2" id="KW-0560">Oxidoreductase</keyword>
<dbReference type="Pfam" id="PF01266">
    <property type="entry name" value="DAO"/>
    <property type="match status" value="1"/>
</dbReference>
<dbReference type="PANTHER" id="PTHR13847:SF281">
    <property type="entry name" value="FAD DEPENDENT OXIDOREDUCTASE DOMAIN-CONTAINING PROTEIN"/>
    <property type="match status" value="1"/>
</dbReference>
<sequence length="473" mass="52330">MSWARTALADAAPTPYWLDTTQPGNGPAPATHPRLTSHVEADLAVVGGGYTGLWTALLAKEADPTLDVVVLEARTVGGAASGRNGGFCAASLTHGLANGLDRWPTEMRRLERLGMANLDAIEETVTRHGIDCQFERTGELRVATEPWHVPELRAGVAAAREVGIDRTFVDQAETRRRVNSPTYLGAFWSPRDFALVHPAKLAWGLRDACARLGVRFHEHSPVVGVERADRAGGALRLHTPWGSVRAPKVAWGTGAFRGPLRRLRSFVVPVYDYAMVTEPLSAEQLASVGWRDRQALADAGNQFHYYRLTADNRVLWGGYDAVYHYGDRINDQLDQRPETFLTLSEHFFRTFPQLTGLRFTHTWGGVVDTSSRFTALHGRAYGGRLVYTVGYTGLGVAATRFGARVMLDLLHGRRTELTELTMVKRKPLPFPPEPLRYVGIELTRRAIARADANGGRRNLWLRTLDRLGMGFDS</sequence>
<protein>
    <submittedName>
        <fullName evidence="2">FAD-dependent oxidoreductase</fullName>
        <ecNumber evidence="2">1.-.-.-</ecNumber>
    </submittedName>
</protein>
<dbReference type="Proteomes" id="UP001183410">
    <property type="component" value="Unassembled WGS sequence"/>
</dbReference>
<proteinExistence type="predicted"/>
<dbReference type="EC" id="1.-.-.-" evidence="2"/>
<comment type="caution">
    <text evidence="2">The sequence shown here is derived from an EMBL/GenBank/DDBJ whole genome shotgun (WGS) entry which is preliminary data.</text>
</comment>
<feature type="domain" description="FAD dependent oxidoreductase" evidence="1">
    <location>
        <begin position="42"/>
        <end position="408"/>
    </location>
</feature>
<dbReference type="Gene3D" id="3.50.50.60">
    <property type="entry name" value="FAD/NAD(P)-binding domain"/>
    <property type="match status" value="1"/>
</dbReference>
<accession>A0ABU2JV49</accession>
<evidence type="ECO:0000259" key="1">
    <source>
        <dbReference type="Pfam" id="PF01266"/>
    </source>
</evidence>
<dbReference type="EMBL" id="JAVREO010000013">
    <property type="protein sequence ID" value="MDT0268847.1"/>
    <property type="molecule type" value="Genomic_DNA"/>
</dbReference>
<dbReference type="SUPFAM" id="SSF51905">
    <property type="entry name" value="FAD/NAD(P)-binding domain"/>
    <property type="match status" value="1"/>
</dbReference>
<dbReference type="InterPro" id="IPR006076">
    <property type="entry name" value="FAD-dep_OxRdtase"/>
</dbReference>